<dbReference type="GO" id="GO:0005886">
    <property type="term" value="C:plasma membrane"/>
    <property type="evidence" value="ECO:0007669"/>
    <property type="project" value="UniProtKB-SubCell"/>
</dbReference>
<name>A0A0C2K0W1_9VIBR</name>
<evidence type="ECO:0000256" key="5">
    <source>
        <dbReference type="ARBA" id="ARBA00022519"/>
    </source>
</evidence>
<evidence type="ECO:0000256" key="6">
    <source>
        <dbReference type="ARBA" id="ARBA00022692"/>
    </source>
</evidence>
<comment type="similarity">
    <text evidence="2 9">Belongs to the membrane fusion protein (MFP) (TC 8.A.1) family.</text>
</comment>
<proteinExistence type="inferred from homology"/>
<dbReference type="Pfam" id="PF26002">
    <property type="entry name" value="Beta-barrel_AprE"/>
    <property type="match status" value="1"/>
</dbReference>
<evidence type="ECO:0000313" key="14">
    <source>
        <dbReference type="Proteomes" id="UP000031672"/>
    </source>
</evidence>
<dbReference type="STRING" id="1461322.OJ16_02160"/>
<dbReference type="InterPro" id="IPR058781">
    <property type="entry name" value="HH_AprE-like"/>
</dbReference>
<evidence type="ECO:0000256" key="1">
    <source>
        <dbReference type="ARBA" id="ARBA00004377"/>
    </source>
</evidence>
<protein>
    <recommendedName>
        <fullName evidence="9">Membrane fusion protein (MFP) family protein</fullName>
    </recommendedName>
</protein>
<keyword evidence="4 9" id="KW-1003">Cell membrane</keyword>
<keyword evidence="10" id="KW-0175">Coiled coil</keyword>
<dbReference type="NCBIfam" id="TIGR01843">
    <property type="entry name" value="type_I_hlyD"/>
    <property type="match status" value="1"/>
</dbReference>
<reference evidence="13 14" key="1">
    <citation type="submission" date="2014-11" db="EMBL/GenBank/DDBJ databases">
        <title>Draft Genome Sequence of Vibrio piscirenalis strains CECT 8603T and CECT 8604, two marine Gammaproteobacterium isolated from cultured gilthead sea bream (Sparus aurata).</title>
        <authorList>
            <person name="Arahal D.R."/>
            <person name="Rodrigo-Torres L."/>
            <person name="Lucena T."/>
            <person name="Pujalte M.J."/>
        </authorList>
    </citation>
    <scope>NUCLEOTIDE SEQUENCE [LARGE SCALE GENOMIC DNA]</scope>
    <source>
        <strain evidence="13 14">DCR 1-4-2</strain>
    </source>
</reference>
<dbReference type="OrthoDB" id="9775513at2"/>
<dbReference type="PANTHER" id="PTHR30386">
    <property type="entry name" value="MEMBRANE FUSION SUBUNIT OF EMRAB-TOLC MULTIDRUG EFFLUX PUMP"/>
    <property type="match status" value="1"/>
</dbReference>
<dbReference type="EMBL" id="JTKH01000003">
    <property type="protein sequence ID" value="KII82012.1"/>
    <property type="molecule type" value="Genomic_DNA"/>
</dbReference>
<evidence type="ECO:0000259" key="11">
    <source>
        <dbReference type="Pfam" id="PF25994"/>
    </source>
</evidence>
<sequence length="449" mass="50277">MANSDFHQINHHGIEYKDARRLSFTTSTTSKIALMIVLTMLVVFVVWAALAKLSSAAIAPGVIIVETKRKPIQHFEGGIVKAIHVADGQSVEQGDLLITLDDSKAYAELYGLRAQWQSELARINRLQAELGDKSMITFDPQLLQQADETYVNTILNTQRQLFEKRRSLHNGEDKILNEKIAQANLDLEALRKRYQADEQSLLYLNQQLAMHVELLKTGNTSKSRLLDLKREYTDLNGNLAELDIKINRAQREVSEARLQDTNADFNYAKQLGEEIQQLERSINETNQAMNNARQVLKRIEIRAPQSGIVVGLSVFAQQSVIAPGEKIMEIVPQHDQLIVEALLKPEDIDVVSLGLDTEVRLSAYNFRRTPPVRGKLIHISADRITDQASGSSAYLAQVALNQEDLAALQGVTLYPGMPAEVMILLSEQTPLDYLLSPLSVSAYKAMREI</sequence>
<gene>
    <name evidence="13" type="ORF">OJ16_02160</name>
</gene>
<dbReference type="PRINTS" id="PR01490">
    <property type="entry name" value="RTXTOXIND"/>
</dbReference>
<dbReference type="SUPFAM" id="SSF111369">
    <property type="entry name" value="HlyD-like secretion proteins"/>
    <property type="match status" value="1"/>
</dbReference>
<dbReference type="Proteomes" id="UP000031672">
    <property type="component" value="Unassembled WGS sequence"/>
</dbReference>
<organism evidence="13 14">
    <name type="scientific">Vibrio renipiscarius</name>
    <dbReference type="NCBI Taxonomy" id="1461322"/>
    <lineage>
        <taxon>Bacteria</taxon>
        <taxon>Pseudomonadati</taxon>
        <taxon>Pseudomonadota</taxon>
        <taxon>Gammaproteobacteria</taxon>
        <taxon>Vibrionales</taxon>
        <taxon>Vibrionaceae</taxon>
        <taxon>Vibrio</taxon>
    </lineage>
</organism>
<keyword evidence="7 9" id="KW-1133">Transmembrane helix</keyword>
<dbReference type="GO" id="GO:0015031">
    <property type="term" value="P:protein transport"/>
    <property type="evidence" value="ECO:0007669"/>
    <property type="project" value="InterPro"/>
</dbReference>
<feature type="domain" description="AprE-like long alpha-helical hairpin" evidence="11">
    <location>
        <begin position="106"/>
        <end position="294"/>
    </location>
</feature>
<evidence type="ECO:0000256" key="3">
    <source>
        <dbReference type="ARBA" id="ARBA00022448"/>
    </source>
</evidence>
<evidence type="ECO:0000259" key="12">
    <source>
        <dbReference type="Pfam" id="PF26002"/>
    </source>
</evidence>
<keyword evidence="6 9" id="KW-0812">Transmembrane</keyword>
<accession>A0A0C2P6G9</accession>
<evidence type="ECO:0000256" key="8">
    <source>
        <dbReference type="ARBA" id="ARBA00023136"/>
    </source>
</evidence>
<dbReference type="AlphaFoldDB" id="A0A0C2K0W1"/>
<dbReference type="InterPro" id="IPR010129">
    <property type="entry name" value="T1SS_HlyD"/>
</dbReference>
<feature type="transmembrane region" description="Helical" evidence="9">
    <location>
        <begin position="32"/>
        <end position="50"/>
    </location>
</feature>
<dbReference type="InterPro" id="IPR050739">
    <property type="entry name" value="MFP"/>
</dbReference>
<accession>A0A0C2K0W1</accession>
<evidence type="ECO:0000256" key="9">
    <source>
        <dbReference type="RuleBase" id="RU365093"/>
    </source>
</evidence>
<comment type="caution">
    <text evidence="13">The sequence shown here is derived from an EMBL/GenBank/DDBJ whole genome shotgun (WGS) entry which is preliminary data.</text>
</comment>
<keyword evidence="14" id="KW-1185">Reference proteome</keyword>
<evidence type="ECO:0000256" key="2">
    <source>
        <dbReference type="ARBA" id="ARBA00009477"/>
    </source>
</evidence>
<evidence type="ECO:0000256" key="4">
    <source>
        <dbReference type="ARBA" id="ARBA00022475"/>
    </source>
</evidence>
<keyword evidence="5 9" id="KW-0997">Cell inner membrane</keyword>
<dbReference type="PANTHER" id="PTHR30386:SF17">
    <property type="entry name" value="ALKALINE PROTEASE SECRETION PROTEIN APRE"/>
    <property type="match status" value="1"/>
</dbReference>
<dbReference type="Pfam" id="PF25994">
    <property type="entry name" value="HH_AprE"/>
    <property type="match status" value="1"/>
</dbReference>
<dbReference type="Gene3D" id="2.40.50.100">
    <property type="match status" value="1"/>
</dbReference>
<comment type="subcellular location">
    <subcellularLocation>
        <location evidence="1 9">Cell inner membrane</location>
        <topology evidence="1 9">Single-pass membrane protein</topology>
    </subcellularLocation>
</comment>
<feature type="coiled-coil region" evidence="10">
    <location>
        <begin position="225"/>
        <end position="302"/>
    </location>
</feature>
<evidence type="ECO:0000256" key="7">
    <source>
        <dbReference type="ARBA" id="ARBA00022989"/>
    </source>
</evidence>
<evidence type="ECO:0000256" key="10">
    <source>
        <dbReference type="SAM" id="Coils"/>
    </source>
</evidence>
<keyword evidence="3 9" id="KW-0813">Transport</keyword>
<dbReference type="RefSeq" id="WP_040986893.1">
    <property type="nucleotide sequence ID" value="NZ_JTKH01000003.1"/>
</dbReference>
<dbReference type="Gene3D" id="2.40.30.170">
    <property type="match status" value="1"/>
</dbReference>
<feature type="domain" description="AprE-like beta-barrel" evidence="12">
    <location>
        <begin position="337"/>
        <end position="424"/>
    </location>
</feature>
<feature type="coiled-coil region" evidence="10">
    <location>
        <begin position="173"/>
        <end position="200"/>
    </location>
</feature>
<keyword evidence="8 9" id="KW-0472">Membrane</keyword>
<evidence type="ECO:0000313" key="13">
    <source>
        <dbReference type="EMBL" id="KII82012.1"/>
    </source>
</evidence>
<dbReference type="InterPro" id="IPR058982">
    <property type="entry name" value="Beta-barrel_AprE"/>
</dbReference>